<evidence type="ECO:0000256" key="1">
    <source>
        <dbReference type="ARBA" id="ARBA00004141"/>
    </source>
</evidence>
<dbReference type="PANTHER" id="PTHR43791">
    <property type="entry name" value="PERMEASE-RELATED"/>
    <property type="match status" value="1"/>
</dbReference>
<evidence type="ECO:0000313" key="9">
    <source>
        <dbReference type="Proteomes" id="UP001194746"/>
    </source>
</evidence>
<feature type="transmembrane region" description="Helical" evidence="7">
    <location>
        <begin position="202"/>
        <end position="224"/>
    </location>
</feature>
<feature type="transmembrane region" description="Helical" evidence="7">
    <location>
        <begin position="68"/>
        <end position="90"/>
    </location>
</feature>
<keyword evidence="9" id="KW-1185">Reference proteome</keyword>
<sequence length="332" mass="35892">MQGLANMSLSDQLVGFSSLRFLLGAAEAGVYPGMIFYLTFCATLAGAFGGAIAYGVGHMNHAGGLQAWRWLFILEGLPCILLAVALVLFLPSYPERAGWLSDREKTILKESFGRNMARGDDKLNWGDAKATLKEGRLWMHYVIYLCVGIGVSSLSLFAPSIVQGIGYEGLNAQLFTIPPYACAYVVALGTAKISDRYTCRGLVAAACGFTGFVTFLVPACVPTASLHLRYAMLVLSTCATFSSLPALCAWVSDNVHNTTAASLASGLNIAFTGPGQIIGVWIYQNDQLPRYQTGHAVNAASQFVAMVLSLGLWFYYRRRNANLGPNEQQWIP</sequence>
<dbReference type="InterPro" id="IPR036259">
    <property type="entry name" value="MFS_trans_sf"/>
</dbReference>
<name>A0AAD4GSX9_ASPNN</name>
<keyword evidence="5 7" id="KW-1133">Transmembrane helix</keyword>
<dbReference type="GO" id="GO:0016020">
    <property type="term" value="C:membrane"/>
    <property type="evidence" value="ECO:0007669"/>
    <property type="project" value="UniProtKB-SubCell"/>
</dbReference>
<protein>
    <recommendedName>
        <fullName evidence="10">Major facilitator superfamily (MFS) profile domain-containing protein</fullName>
    </recommendedName>
</protein>
<accession>A0AAD4GSX9</accession>
<comment type="caution">
    <text evidence="8">The sequence shown here is derived from an EMBL/GenBank/DDBJ whole genome shotgun (WGS) entry which is preliminary data.</text>
</comment>
<dbReference type="PANTHER" id="PTHR43791:SF49">
    <property type="entry name" value="TRANSPORTER, PUTATIVE (AFU_ORTHOLOGUE AFUA_4G04250)-RELATED"/>
    <property type="match status" value="1"/>
</dbReference>
<keyword evidence="6 7" id="KW-0472">Membrane</keyword>
<dbReference type="AlphaFoldDB" id="A0AAD4GSX9"/>
<dbReference type="GO" id="GO:0022857">
    <property type="term" value="F:transmembrane transporter activity"/>
    <property type="evidence" value="ECO:0007669"/>
    <property type="project" value="InterPro"/>
</dbReference>
<comment type="subcellular location">
    <subcellularLocation>
        <location evidence="1">Membrane</location>
        <topology evidence="1">Multi-pass membrane protein</topology>
    </subcellularLocation>
</comment>
<comment type="similarity">
    <text evidence="2">Belongs to the major facilitator superfamily.</text>
</comment>
<dbReference type="Gene3D" id="1.20.1250.20">
    <property type="entry name" value="MFS general substrate transporter like domains"/>
    <property type="match status" value="2"/>
</dbReference>
<dbReference type="Proteomes" id="UP001194746">
    <property type="component" value="Unassembled WGS sequence"/>
</dbReference>
<dbReference type="FunFam" id="1.20.1250.20:FF:000013">
    <property type="entry name" value="MFS general substrate transporter"/>
    <property type="match status" value="1"/>
</dbReference>
<proteinExistence type="inferred from homology"/>
<feature type="transmembrane region" description="Helical" evidence="7">
    <location>
        <begin position="230"/>
        <end position="251"/>
    </location>
</feature>
<feature type="transmembrane region" description="Helical" evidence="7">
    <location>
        <begin position="263"/>
        <end position="283"/>
    </location>
</feature>
<evidence type="ECO:0000256" key="3">
    <source>
        <dbReference type="ARBA" id="ARBA00022448"/>
    </source>
</evidence>
<evidence type="ECO:0008006" key="10">
    <source>
        <dbReference type="Google" id="ProtNLM"/>
    </source>
</evidence>
<dbReference type="SUPFAM" id="SSF103473">
    <property type="entry name" value="MFS general substrate transporter"/>
    <property type="match status" value="1"/>
</dbReference>
<reference evidence="8" key="2">
    <citation type="submission" date="2020-02" db="EMBL/GenBank/DDBJ databases">
        <authorList>
            <person name="Gilchrist C.L.M."/>
            <person name="Chooi Y.-H."/>
        </authorList>
    </citation>
    <scope>NUCLEOTIDE SEQUENCE</scope>
    <source>
        <strain evidence="8">MST-FP2251</strain>
    </source>
</reference>
<reference evidence="8" key="1">
    <citation type="journal article" date="2019" name="Beilstein J. Org. Chem.">
        <title>Nanangenines: drimane sesquiterpenoids as the dominant metabolite cohort of a novel Australian fungus, Aspergillus nanangensis.</title>
        <authorList>
            <person name="Lacey H.J."/>
            <person name="Gilchrist C.L.M."/>
            <person name="Crombie A."/>
            <person name="Kalaitzis J.A."/>
            <person name="Vuong D."/>
            <person name="Rutledge P.J."/>
            <person name="Turner P."/>
            <person name="Pitt J.I."/>
            <person name="Lacey E."/>
            <person name="Chooi Y.H."/>
            <person name="Piggott A.M."/>
        </authorList>
    </citation>
    <scope>NUCLEOTIDE SEQUENCE</scope>
    <source>
        <strain evidence="8">MST-FP2251</strain>
    </source>
</reference>
<feature type="transmembrane region" description="Helical" evidence="7">
    <location>
        <begin position="35"/>
        <end position="56"/>
    </location>
</feature>
<evidence type="ECO:0000256" key="7">
    <source>
        <dbReference type="SAM" id="Phobius"/>
    </source>
</evidence>
<keyword evidence="4 7" id="KW-0812">Transmembrane</keyword>
<gene>
    <name evidence="8" type="ORF">FE257_008129</name>
</gene>
<keyword evidence="3" id="KW-0813">Transport</keyword>
<evidence type="ECO:0000256" key="6">
    <source>
        <dbReference type="ARBA" id="ARBA00023136"/>
    </source>
</evidence>
<dbReference type="InterPro" id="IPR011701">
    <property type="entry name" value="MFS"/>
</dbReference>
<feature type="transmembrane region" description="Helical" evidence="7">
    <location>
        <begin position="138"/>
        <end position="158"/>
    </location>
</feature>
<dbReference type="Pfam" id="PF07690">
    <property type="entry name" value="MFS_1"/>
    <property type="match status" value="1"/>
</dbReference>
<evidence type="ECO:0000313" key="8">
    <source>
        <dbReference type="EMBL" id="KAF9888959.1"/>
    </source>
</evidence>
<evidence type="ECO:0000256" key="4">
    <source>
        <dbReference type="ARBA" id="ARBA00022692"/>
    </source>
</evidence>
<organism evidence="8 9">
    <name type="scientific">Aspergillus nanangensis</name>
    <dbReference type="NCBI Taxonomy" id="2582783"/>
    <lineage>
        <taxon>Eukaryota</taxon>
        <taxon>Fungi</taxon>
        <taxon>Dikarya</taxon>
        <taxon>Ascomycota</taxon>
        <taxon>Pezizomycotina</taxon>
        <taxon>Eurotiomycetes</taxon>
        <taxon>Eurotiomycetidae</taxon>
        <taxon>Eurotiales</taxon>
        <taxon>Aspergillaceae</taxon>
        <taxon>Aspergillus</taxon>
        <taxon>Aspergillus subgen. Circumdati</taxon>
    </lineage>
</organism>
<evidence type="ECO:0000256" key="2">
    <source>
        <dbReference type="ARBA" id="ARBA00008335"/>
    </source>
</evidence>
<dbReference type="EMBL" id="VCAU01000041">
    <property type="protein sequence ID" value="KAF9888959.1"/>
    <property type="molecule type" value="Genomic_DNA"/>
</dbReference>
<evidence type="ECO:0000256" key="5">
    <source>
        <dbReference type="ARBA" id="ARBA00022989"/>
    </source>
</evidence>
<feature type="transmembrane region" description="Helical" evidence="7">
    <location>
        <begin position="295"/>
        <end position="316"/>
    </location>
</feature>
<feature type="transmembrane region" description="Helical" evidence="7">
    <location>
        <begin position="170"/>
        <end position="190"/>
    </location>
</feature>